<evidence type="ECO:0000256" key="2">
    <source>
        <dbReference type="SAM" id="SignalP"/>
    </source>
</evidence>
<dbReference type="InterPro" id="IPR001466">
    <property type="entry name" value="Beta-lactam-related"/>
</dbReference>
<dbReference type="PANTHER" id="PTHR46825">
    <property type="entry name" value="D-ALANYL-D-ALANINE-CARBOXYPEPTIDASE/ENDOPEPTIDASE AMPH"/>
    <property type="match status" value="1"/>
</dbReference>
<dbReference type="InterPro" id="IPR050491">
    <property type="entry name" value="AmpC-like"/>
</dbReference>
<feature type="domain" description="Peptidase S12 Pab87-related C-terminal" evidence="4">
    <location>
        <begin position="438"/>
        <end position="495"/>
    </location>
</feature>
<keyword evidence="2" id="KW-0732">Signal</keyword>
<evidence type="ECO:0000259" key="4">
    <source>
        <dbReference type="Pfam" id="PF11954"/>
    </source>
</evidence>
<dbReference type="SUPFAM" id="SSF56601">
    <property type="entry name" value="beta-lactamase/transpeptidase-like"/>
    <property type="match status" value="1"/>
</dbReference>
<comment type="caution">
    <text evidence="5">The sequence shown here is derived from an EMBL/GenBank/DDBJ whole genome shotgun (WGS) entry which is preliminary data.</text>
</comment>
<gene>
    <name evidence="5" type="ORF">ESP51_18380</name>
</gene>
<evidence type="ECO:0000256" key="1">
    <source>
        <dbReference type="SAM" id="MobiDB-lite"/>
    </source>
</evidence>
<feature type="signal peptide" evidence="2">
    <location>
        <begin position="1"/>
        <end position="21"/>
    </location>
</feature>
<evidence type="ECO:0000313" key="5">
    <source>
        <dbReference type="EMBL" id="RXZ67287.1"/>
    </source>
</evidence>
<evidence type="ECO:0000313" key="6">
    <source>
        <dbReference type="Proteomes" id="UP000293865"/>
    </source>
</evidence>
<dbReference type="RefSeq" id="WP_129522344.1">
    <property type="nucleotide sequence ID" value="NZ_SDPN01000054.1"/>
</dbReference>
<sequence length="534" mass="55633">MSIAAAGVVAAMTALSGCTFGAGESSAPTTPPLSTERPGYGNPPADAVATVTDERVEGAVDSLPDSIGQLMDETGMPGLAVAVVYGGELIYSEGFGVRNVDSGEPVDPDTVFQLASVSKSVGATVVAHEVTEGVVEWDTPVAQHLPEFALADPWVTEHVTIGDLFAHRSGLFMHAGDELEDLGYDRAEVLQRLRHTPLSPFRSTYAYGNFDITAAAEAVARAAGTDWADLSEEVLYEPLGMRSTSSRFDDFMAEENRADGHILDDDEWVVTPSQRQPDAQSPAGGVSSSVTDMAAWMSMVLSASGPDGEANDVVSPEALVPAITAQSVSGPAALGYQRSGFYGYGFNVGSTAGGLASVTHSGAFYLGAGTTFSLLPESGLGIIALANGSANGITEAVAARFMDLAQFGEIRQDWFALYTALLTAETGPTGELVEESPPSDAAPARALAEYAGDYVNDYFGTARVTVVGEGLELTVGPGTVVWPLEHWDGDVFVFEPFSENAALGSVSQATFDGSTLVIELLDEHGLGSFTRSAG</sequence>
<dbReference type="GO" id="GO:0016787">
    <property type="term" value="F:hydrolase activity"/>
    <property type="evidence" value="ECO:0007669"/>
    <property type="project" value="UniProtKB-KW"/>
</dbReference>
<protein>
    <submittedName>
        <fullName evidence="5">Serine hydrolase</fullName>
    </submittedName>
</protein>
<dbReference type="EMBL" id="SDPN01000054">
    <property type="protein sequence ID" value="RXZ67287.1"/>
    <property type="molecule type" value="Genomic_DNA"/>
</dbReference>
<dbReference type="InterPro" id="IPR012338">
    <property type="entry name" value="Beta-lactam/transpept-like"/>
</dbReference>
<evidence type="ECO:0000259" key="3">
    <source>
        <dbReference type="Pfam" id="PF00144"/>
    </source>
</evidence>
<dbReference type="PANTHER" id="PTHR46825:SF15">
    <property type="entry name" value="BETA-LACTAMASE-RELATED DOMAIN-CONTAINING PROTEIN"/>
    <property type="match status" value="1"/>
</dbReference>
<dbReference type="Proteomes" id="UP000293865">
    <property type="component" value="Unassembled WGS sequence"/>
</dbReference>
<dbReference type="Pfam" id="PF11954">
    <property type="entry name" value="DUF3471"/>
    <property type="match status" value="1"/>
</dbReference>
<dbReference type="Gene3D" id="3.40.710.10">
    <property type="entry name" value="DD-peptidase/beta-lactamase superfamily"/>
    <property type="match status" value="1"/>
</dbReference>
<accession>A0A4Q2KRQ6</accession>
<feature type="chain" id="PRO_5039135089" evidence="2">
    <location>
        <begin position="22"/>
        <end position="534"/>
    </location>
</feature>
<proteinExistence type="predicted"/>
<keyword evidence="5" id="KW-0378">Hydrolase</keyword>
<feature type="domain" description="Beta-lactamase-related" evidence="3">
    <location>
        <begin position="67"/>
        <end position="404"/>
    </location>
</feature>
<dbReference type="Pfam" id="PF00144">
    <property type="entry name" value="Beta-lactamase"/>
    <property type="match status" value="1"/>
</dbReference>
<dbReference type="Gene3D" id="2.40.128.600">
    <property type="match status" value="1"/>
</dbReference>
<name>A0A4Q2KRQ6_9MICO</name>
<reference evidence="5 6" key="1">
    <citation type="submission" date="2019-01" db="EMBL/GenBank/DDBJ databases">
        <title>Agromyces.</title>
        <authorList>
            <person name="Li J."/>
        </authorList>
    </citation>
    <scope>NUCLEOTIDE SEQUENCE [LARGE SCALE GENOMIC DNA]</scope>
    <source>
        <strain evidence="5 6">DSM 15934</strain>
    </source>
</reference>
<dbReference type="InterPro" id="IPR021860">
    <property type="entry name" value="Peptidase_S12_Pab87-rel_C"/>
</dbReference>
<dbReference type="AlphaFoldDB" id="A0A4Q2KRQ6"/>
<keyword evidence="6" id="KW-1185">Reference proteome</keyword>
<organism evidence="5 6">
    <name type="scientific">Agromyces albus</name>
    <dbReference type="NCBI Taxonomy" id="205332"/>
    <lineage>
        <taxon>Bacteria</taxon>
        <taxon>Bacillati</taxon>
        <taxon>Actinomycetota</taxon>
        <taxon>Actinomycetes</taxon>
        <taxon>Micrococcales</taxon>
        <taxon>Microbacteriaceae</taxon>
        <taxon>Agromyces</taxon>
    </lineage>
</organism>
<dbReference type="OrthoDB" id="5377981at2"/>
<feature type="region of interest" description="Disordered" evidence="1">
    <location>
        <begin position="22"/>
        <end position="42"/>
    </location>
</feature>